<dbReference type="EMBL" id="SOAZ01000018">
    <property type="protein sequence ID" value="TDT51362.1"/>
    <property type="molecule type" value="Genomic_DNA"/>
</dbReference>
<comment type="similarity">
    <text evidence="5">Belongs to the DEAD box helicase family.</text>
</comment>
<dbReference type="Pfam" id="PF00270">
    <property type="entry name" value="DEAD"/>
    <property type="match status" value="1"/>
</dbReference>
<evidence type="ECO:0000256" key="7">
    <source>
        <dbReference type="SAM" id="MobiDB-lite"/>
    </source>
</evidence>
<dbReference type="InterPro" id="IPR044742">
    <property type="entry name" value="DEAD/DEAH_RhlB"/>
</dbReference>
<dbReference type="SMART" id="SM00487">
    <property type="entry name" value="DEXDc"/>
    <property type="match status" value="1"/>
</dbReference>
<evidence type="ECO:0000313" key="12">
    <source>
        <dbReference type="Proteomes" id="UP000295325"/>
    </source>
</evidence>
<dbReference type="RefSeq" id="WP_133628692.1">
    <property type="nucleotide sequence ID" value="NZ_SOAZ01000018.1"/>
</dbReference>
<keyword evidence="12" id="KW-1185">Reference proteome</keyword>
<dbReference type="InterPro" id="IPR050079">
    <property type="entry name" value="DEAD_box_RNA_helicase"/>
</dbReference>
<dbReference type="Gene3D" id="3.40.50.300">
    <property type="entry name" value="P-loop containing nucleotide triphosphate hydrolases"/>
    <property type="match status" value="2"/>
</dbReference>
<dbReference type="GO" id="GO:0005829">
    <property type="term" value="C:cytosol"/>
    <property type="evidence" value="ECO:0007669"/>
    <property type="project" value="TreeGrafter"/>
</dbReference>
<evidence type="ECO:0000256" key="5">
    <source>
        <dbReference type="ARBA" id="ARBA00038437"/>
    </source>
</evidence>
<evidence type="ECO:0000259" key="10">
    <source>
        <dbReference type="PROSITE" id="PS51195"/>
    </source>
</evidence>
<dbReference type="CDD" id="cd00268">
    <property type="entry name" value="DEADc"/>
    <property type="match status" value="1"/>
</dbReference>
<organism evidence="11 12">
    <name type="scientific">Fonticella tunisiensis</name>
    <dbReference type="NCBI Taxonomy" id="1096341"/>
    <lineage>
        <taxon>Bacteria</taxon>
        <taxon>Bacillati</taxon>
        <taxon>Bacillota</taxon>
        <taxon>Clostridia</taxon>
        <taxon>Eubacteriales</taxon>
        <taxon>Clostridiaceae</taxon>
        <taxon>Fonticella</taxon>
    </lineage>
</organism>
<evidence type="ECO:0000256" key="6">
    <source>
        <dbReference type="PROSITE-ProRule" id="PRU00552"/>
    </source>
</evidence>
<dbReference type="InterPro" id="IPR001650">
    <property type="entry name" value="Helicase_C-like"/>
</dbReference>
<keyword evidence="1" id="KW-0547">Nucleotide-binding</keyword>
<accession>A0A4V3ES21</accession>
<protein>
    <submittedName>
        <fullName evidence="11">ATP-dependent RNA helicase DeaD</fullName>
    </submittedName>
</protein>
<evidence type="ECO:0000259" key="9">
    <source>
        <dbReference type="PROSITE" id="PS51194"/>
    </source>
</evidence>
<dbReference type="PROSITE" id="PS51194">
    <property type="entry name" value="HELICASE_CTER"/>
    <property type="match status" value="1"/>
</dbReference>
<sequence length="423" mass="47236">MASDFQSLGISEELKNILVKHGYKEPTPIQQQVIPVLLSGKDAIAQSQTGTGKTLAFALPILQRIDNKKPYVQALIITPTRELALQITNEIEKLSKPLGIKALSLYGGKELETQSKKLKGGAVHIIIGTPGRILDHLKRRTLNFGGLSMLVLDEADQMIKLGFLEDIEIIMSAAPSQRQTMLFSATMPKGIRSLVARYMRKPVEIRVQGKHVTLDEIKQIAIEVPEKQKIYALCKLIDQLNPFLAIIFCISKERVKALNLELGQKGYAVDALHGDLSQNKREQILKRFRNAELQLLVATDIAARGLDIEGVTHIFNYDVPKNAETYIHRIGRTGRAGQEGMAITLVDEAEIERLRSIESGINKRIDRWTDENQDNPGEGKLDFFVPKKSFEITSAIKSVKSRKSPGVKPSGRNKRVQKSNKKH</sequence>
<feature type="region of interest" description="Disordered" evidence="7">
    <location>
        <begin position="396"/>
        <end position="423"/>
    </location>
</feature>
<dbReference type="SMART" id="SM00490">
    <property type="entry name" value="HELICc"/>
    <property type="match status" value="1"/>
</dbReference>
<evidence type="ECO:0000256" key="1">
    <source>
        <dbReference type="ARBA" id="ARBA00022741"/>
    </source>
</evidence>
<dbReference type="GO" id="GO:0005524">
    <property type="term" value="F:ATP binding"/>
    <property type="evidence" value="ECO:0007669"/>
    <property type="project" value="UniProtKB-KW"/>
</dbReference>
<dbReference type="GO" id="GO:0003724">
    <property type="term" value="F:RNA helicase activity"/>
    <property type="evidence" value="ECO:0007669"/>
    <property type="project" value="InterPro"/>
</dbReference>
<dbReference type="AlphaFoldDB" id="A0A4V3ES21"/>
<keyword evidence="2" id="KW-0378">Hydrolase</keyword>
<feature type="compositionally biased region" description="Basic residues" evidence="7">
    <location>
        <begin position="399"/>
        <end position="423"/>
    </location>
</feature>
<evidence type="ECO:0000313" key="11">
    <source>
        <dbReference type="EMBL" id="TDT51362.1"/>
    </source>
</evidence>
<dbReference type="GO" id="GO:0003676">
    <property type="term" value="F:nucleic acid binding"/>
    <property type="evidence" value="ECO:0007669"/>
    <property type="project" value="InterPro"/>
</dbReference>
<dbReference type="InterPro" id="IPR011545">
    <property type="entry name" value="DEAD/DEAH_box_helicase_dom"/>
</dbReference>
<evidence type="ECO:0000256" key="4">
    <source>
        <dbReference type="ARBA" id="ARBA00022840"/>
    </source>
</evidence>
<dbReference type="InterPro" id="IPR014014">
    <property type="entry name" value="RNA_helicase_DEAD_Q_motif"/>
</dbReference>
<dbReference type="PANTHER" id="PTHR47959">
    <property type="entry name" value="ATP-DEPENDENT RNA HELICASE RHLE-RELATED"/>
    <property type="match status" value="1"/>
</dbReference>
<dbReference type="InterPro" id="IPR027417">
    <property type="entry name" value="P-loop_NTPase"/>
</dbReference>
<feature type="domain" description="DEAD-box RNA helicase Q" evidence="10">
    <location>
        <begin position="3"/>
        <end position="31"/>
    </location>
</feature>
<dbReference type="GO" id="GO:0016787">
    <property type="term" value="F:hydrolase activity"/>
    <property type="evidence" value="ECO:0007669"/>
    <property type="project" value="UniProtKB-KW"/>
</dbReference>
<name>A0A4V3ES21_9CLOT</name>
<evidence type="ECO:0000256" key="2">
    <source>
        <dbReference type="ARBA" id="ARBA00022801"/>
    </source>
</evidence>
<dbReference type="PROSITE" id="PS51192">
    <property type="entry name" value="HELICASE_ATP_BIND_1"/>
    <property type="match status" value="1"/>
</dbReference>
<feature type="domain" description="Helicase C-terminal" evidence="9">
    <location>
        <begin position="236"/>
        <end position="377"/>
    </location>
</feature>
<evidence type="ECO:0000256" key="3">
    <source>
        <dbReference type="ARBA" id="ARBA00022806"/>
    </source>
</evidence>
<dbReference type="InterPro" id="IPR014001">
    <property type="entry name" value="Helicase_ATP-bd"/>
</dbReference>
<evidence type="ECO:0000259" key="8">
    <source>
        <dbReference type="PROSITE" id="PS51192"/>
    </source>
</evidence>
<dbReference type="PROSITE" id="PS51195">
    <property type="entry name" value="Q_MOTIF"/>
    <property type="match status" value="1"/>
</dbReference>
<feature type="domain" description="Helicase ATP-binding" evidence="8">
    <location>
        <begin position="34"/>
        <end position="205"/>
    </location>
</feature>
<dbReference type="Pfam" id="PF00271">
    <property type="entry name" value="Helicase_C"/>
    <property type="match status" value="1"/>
</dbReference>
<dbReference type="SUPFAM" id="SSF52540">
    <property type="entry name" value="P-loop containing nucleoside triphosphate hydrolases"/>
    <property type="match status" value="1"/>
</dbReference>
<feature type="short sequence motif" description="Q motif" evidence="6">
    <location>
        <begin position="3"/>
        <end position="31"/>
    </location>
</feature>
<dbReference type="CDD" id="cd18787">
    <property type="entry name" value="SF2_C_DEAD"/>
    <property type="match status" value="1"/>
</dbReference>
<proteinExistence type="inferred from homology"/>
<comment type="caution">
    <text evidence="11">The sequence shown here is derived from an EMBL/GenBank/DDBJ whole genome shotgun (WGS) entry which is preliminary data.</text>
</comment>
<keyword evidence="3 11" id="KW-0347">Helicase</keyword>
<reference evidence="11 12" key="1">
    <citation type="submission" date="2019-03" db="EMBL/GenBank/DDBJ databases">
        <title>Genomic Encyclopedia of Type Strains, Phase IV (KMG-IV): sequencing the most valuable type-strain genomes for metagenomic binning, comparative biology and taxonomic classification.</title>
        <authorList>
            <person name="Goeker M."/>
        </authorList>
    </citation>
    <scope>NUCLEOTIDE SEQUENCE [LARGE SCALE GENOMIC DNA]</scope>
    <source>
        <strain evidence="11 12">DSM 24455</strain>
    </source>
</reference>
<dbReference type="OrthoDB" id="9805696at2"/>
<gene>
    <name evidence="11" type="ORF">EDD71_11846</name>
</gene>
<dbReference type="Proteomes" id="UP000295325">
    <property type="component" value="Unassembled WGS sequence"/>
</dbReference>
<dbReference type="PANTHER" id="PTHR47959:SF13">
    <property type="entry name" value="ATP-DEPENDENT RNA HELICASE RHLE"/>
    <property type="match status" value="1"/>
</dbReference>
<keyword evidence="4" id="KW-0067">ATP-binding</keyword>